<evidence type="ECO:0000313" key="2">
    <source>
        <dbReference type="EMBL" id="TDR46624.1"/>
    </source>
</evidence>
<dbReference type="InterPro" id="IPR011047">
    <property type="entry name" value="Quinoprotein_ADH-like_sf"/>
</dbReference>
<comment type="caution">
    <text evidence="2">The sequence shown here is derived from an EMBL/GenBank/DDBJ whole genome shotgun (WGS) entry which is preliminary data.</text>
</comment>
<feature type="chain" id="PRO_5020513990" description="Outer membrane protein assembly factor BamB" evidence="1">
    <location>
        <begin position="19"/>
        <end position="1082"/>
    </location>
</feature>
<dbReference type="OrthoDB" id="5957825at2"/>
<dbReference type="RefSeq" id="WP_133817761.1">
    <property type="nucleotide sequence ID" value="NZ_SNZH01000003.1"/>
</dbReference>
<keyword evidence="3" id="KW-1185">Reference proteome</keyword>
<reference evidence="2 3" key="1">
    <citation type="submission" date="2019-03" db="EMBL/GenBank/DDBJ databases">
        <title>Genomic Encyclopedia of Type Strains, Phase IV (KMG-IV): sequencing the most valuable type-strain genomes for metagenomic binning, comparative biology and taxonomic classification.</title>
        <authorList>
            <person name="Goeker M."/>
        </authorList>
    </citation>
    <scope>NUCLEOTIDE SEQUENCE [LARGE SCALE GENOMIC DNA]</scope>
    <source>
        <strain evidence="2 3">DSM 21667</strain>
    </source>
</reference>
<dbReference type="SUPFAM" id="SSF50998">
    <property type="entry name" value="Quinoprotein alcohol dehydrogenase-like"/>
    <property type="match status" value="1"/>
</dbReference>
<dbReference type="EMBL" id="SNZH01000003">
    <property type="protein sequence ID" value="TDR46624.1"/>
    <property type="molecule type" value="Genomic_DNA"/>
</dbReference>
<protein>
    <recommendedName>
        <fullName evidence="4">Outer membrane protein assembly factor BamB</fullName>
    </recommendedName>
</protein>
<name>A0A4R6Z4S3_9GAMM</name>
<dbReference type="AlphaFoldDB" id="A0A4R6Z4S3"/>
<organism evidence="2 3">
    <name type="scientific">Tahibacter aquaticus</name>
    <dbReference type="NCBI Taxonomy" id="520092"/>
    <lineage>
        <taxon>Bacteria</taxon>
        <taxon>Pseudomonadati</taxon>
        <taxon>Pseudomonadota</taxon>
        <taxon>Gammaproteobacteria</taxon>
        <taxon>Lysobacterales</taxon>
        <taxon>Rhodanobacteraceae</taxon>
        <taxon>Tahibacter</taxon>
    </lineage>
</organism>
<gene>
    <name evidence="2" type="ORF">DFR29_103158</name>
</gene>
<feature type="signal peptide" evidence="1">
    <location>
        <begin position="1"/>
        <end position="18"/>
    </location>
</feature>
<evidence type="ECO:0008006" key="4">
    <source>
        <dbReference type="Google" id="ProtNLM"/>
    </source>
</evidence>
<sequence length="1082" mass="113641">MTLLRSLPLLLCALAADAADWRTLQPQLSRPVTPDSFRIGADGSIWSFSTDGVRRSDAGGTTVTVHRSAFGDLVYNDLASDAVLLADGGALLDVSGVRGGSAYCTVQRIDALGRPTWRAEIPLQYETCKGLHANAAGQAWLPGGEKLYRLSPTGAVAAEVAQVGSLGYAERPLAVTSDGAAIAATQLRGVDGTRLTRFNAAAGEDWRWTGEVGRPLDLVTLSSDGGVFALERNFARDYLLRRWNGSGQLSWARSLPGSDDKVRALIAADAGGLYQLSSVGYATTLTLQRIAADGSLRWQKTLACPLMNPIGRQVVRLADDGLALLCQDGDGTQLQRLDRNGTAAASLPLPQYQPRQLAQQRDGRLLLLLRERLADLSGTATRWLVVSSDNQAVPSTLDGRRDAAASWLAGQAALADGSVYLLGEPFDGSTAVPTVLLSRIGGDGRTAWTRQLDGKARSLGAALAAAPDRVCIARASPAAPQEVDDLSCFNAAEGALRWSQFPGSTFPPRFMTHLQLDSGGGVVLVRSNAASHEVQHWSGSGSLRYGVSGSRKATRAIVAGSGPVSVITTTELIRYNPDGSVGFRIGQNDAPLQFADDGSVQGVASAADGSLWLAGRSKASSGQRLGVWALAPDGSTRWAREVDGIAAIQLLHAGDALYLLQSGLAQLGGDPGTVLSRLSRLSAVDGSTAWTYESLDPWIYASNARYGRLALLADASKILLVHSWNHRLRLQRLDTASGAREHEAFVACGGYCAQAGAVALDAAGRAHIVAEVLDRQAGQSAAAFGVDHAGLAAPPHPLDQAGIAGAWWSPYAHSEGIVLDWLAGSRTLFGAWFTYSSTGGNDPAELRWYTLQANGVAAAATALELPILQTAGGNFAAGPAVTPARVGTAMLAFTDCDNATLRYRFDAGHNDGRSGILTLSRLSPATRPCLRADGSRQPGAGARPPLQGFDARLSGSWYDAATPGQGLQLTVQPGGVFFAAWFTYDLQGSGNDAARQHWFTLQGDLATAGNGSAAVQLVQTTGGSFDRVPSYDAYVVGSATLRMQACDRAQLDYRFGNDPRAAAFAGRSGTLQLSRIGGCDAP</sequence>
<evidence type="ECO:0000313" key="3">
    <source>
        <dbReference type="Proteomes" id="UP000295293"/>
    </source>
</evidence>
<dbReference type="SUPFAM" id="SSF63829">
    <property type="entry name" value="Calcium-dependent phosphotriesterase"/>
    <property type="match status" value="1"/>
</dbReference>
<proteinExistence type="predicted"/>
<evidence type="ECO:0000256" key="1">
    <source>
        <dbReference type="SAM" id="SignalP"/>
    </source>
</evidence>
<dbReference type="Proteomes" id="UP000295293">
    <property type="component" value="Unassembled WGS sequence"/>
</dbReference>
<accession>A0A4R6Z4S3</accession>
<keyword evidence="1" id="KW-0732">Signal</keyword>